<proteinExistence type="inferred from homology"/>
<evidence type="ECO:0008006" key="4">
    <source>
        <dbReference type="Google" id="ProtNLM"/>
    </source>
</evidence>
<dbReference type="GO" id="GO:0009733">
    <property type="term" value="P:response to auxin"/>
    <property type="evidence" value="ECO:0007669"/>
    <property type="project" value="InterPro"/>
</dbReference>
<dbReference type="PANTHER" id="PTHR31374:SF139">
    <property type="entry name" value="OS02G0143300 PROTEIN"/>
    <property type="match status" value="1"/>
</dbReference>
<dbReference type="Pfam" id="PF02519">
    <property type="entry name" value="Auxin_inducible"/>
    <property type="match status" value="1"/>
</dbReference>
<gene>
    <name evidence="2" type="ORF">SELMODRAFT_19457</name>
</gene>
<evidence type="ECO:0000256" key="1">
    <source>
        <dbReference type="ARBA" id="ARBA00006974"/>
    </source>
</evidence>
<dbReference type="KEGG" id="smo:SELMODRAFT_19457"/>
<dbReference type="Gramene" id="EFJ30053">
    <property type="protein sequence ID" value="EFJ30053"/>
    <property type="gene ID" value="SELMODRAFT_19457"/>
</dbReference>
<name>D8RC12_SELML</name>
<accession>D8RC12</accession>
<sequence length="62" mass="6885">NQPPPDVPKGFFAAYAGSKRFIVSTKHLTHPIFRALLQKAADEYGFRHSGALQIPCEAVLFE</sequence>
<dbReference type="PANTHER" id="PTHR31374">
    <property type="entry name" value="AUXIN-INDUCED PROTEIN-LIKE-RELATED"/>
    <property type="match status" value="1"/>
</dbReference>
<evidence type="ECO:0000313" key="2">
    <source>
        <dbReference type="EMBL" id="EFJ30053.1"/>
    </source>
</evidence>
<keyword evidence="3" id="KW-1185">Reference proteome</keyword>
<dbReference type="Proteomes" id="UP000001514">
    <property type="component" value="Unassembled WGS sequence"/>
</dbReference>
<dbReference type="AlphaFoldDB" id="D8RC12"/>
<protein>
    <recommendedName>
        <fullName evidence="4">SAUR family protein</fullName>
    </recommendedName>
</protein>
<organism evidence="3">
    <name type="scientific">Selaginella moellendorffii</name>
    <name type="common">Spikemoss</name>
    <dbReference type="NCBI Taxonomy" id="88036"/>
    <lineage>
        <taxon>Eukaryota</taxon>
        <taxon>Viridiplantae</taxon>
        <taxon>Streptophyta</taxon>
        <taxon>Embryophyta</taxon>
        <taxon>Tracheophyta</taxon>
        <taxon>Lycopodiopsida</taxon>
        <taxon>Selaginellales</taxon>
        <taxon>Selaginellaceae</taxon>
        <taxon>Selaginella</taxon>
    </lineage>
</organism>
<dbReference type="HOGENOM" id="CLU_098106_7_4_1"/>
<dbReference type="InterPro" id="IPR003676">
    <property type="entry name" value="SAUR_fam"/>
</dbReference>
<feature type="non-terminal residue" evidence="2">
    <location>
        <position position="62"/>
    </location>
</feature>
<dbReference type="EMBL" id="GL377576">
    <property type="protein sequence ID" value="EFJ30053.1"/>
    <property type="molecule type" value="Genomic_DNA"/>
</dbReference>
<evidence type="ECO:0000313" key="3">
    <source>
        <dbReference type="Proteomes" id="UP000001514"/>
    </source>
</evidence>
<reference evidence="2 3" key="1">
    <citation type="journal article" date="2011" name="Science">
        <title>The Selaginella genome identifies genetic changes associated with the evolution of vascular plants.</title>
        <authorList>
            <person name="Banks J.A."/>
            <person name="Nishiyama T."/>
            <person name="Hasebe M."/>
            <person name="Bowman J.L."/>
            <person name="Gribskov M."/>
            <person name="dePamphilis C."/>
            <person name="Albert V.A."/>
            <person name="Aono N."/>
            <person name="Aoyama T."/>
            <person name="Ambrose B.A."/>
            <person name="Ashton N.W."/>
            <person name="Axtell M.J."/>
            <person name="Barker E."/>
            <person name="Barker M.S."/>
            <person name="Bennetzen J.L."/>
            <person name="Bonawitz N.D."/>
            <person name="Chapple C."/>
            <person name="Cheng C."/>
            <person name="Correa L.G."/>
            <person name="Dacre M."/>
            <person name="DeBarry J."/>
            <person name="Dreyer I."/>
            <person name="Elias M."/>
            <person name="Engstrom E.M."/>
            <person name="Estelle M."/>
            <person name="Feng L."/>
            <person name="Finet C."/>
            <person name="Floyd S.K."/>
            <person name="Frommer W.B."/>
            <person name="Fujita T."/>
            <person name="Gramzow L."/>
            <person name="Gutensohn M."/>
            <person name="Harholt J."/>
            <person name="Hattori M."/>
            <person name="Heyl A."/>
            <person name="Hirai T."/>
            <person name="Hiwatashi Y."/>
            <person name="Ishikawa M."/>
            <person name="Iwata M."/>
            <person name="Karol K.G."/>
            <person name="Koehler B."/>
            <person name="Kolukisaoglu U."/>
            <person name="Kubo M."/>
            <person name="Kurata T."/>
            <person name="Lalonde S."/>
            <person name="Li K."/>
            <person name="Li Y."/>
            <person name="Litt A."/>
            <person name="Lyons E."/>
            <person name="Manning G."/>
            <person name="Maruyama T."/>
            <person name="Michael T.P."/>
            <person name="Mikami K."/>
            <person name="Miyazaki S."/>
            <person name="Morinaga S."/>
            <person name="Murata T."/>
            <person name="Mueller-Roeber B."/>
            <person name="Nelson D.R."/>
            <person name="Obara M."/>
            <person name="Oguri Y."/>
            <person name="Olmstead R.G."/>
            <person name="Onodera N."/>
            <person name="Petersen B.L."/>
            <person name="Pils B."/>
            <person name="Prigge M."/>
            <person name="Rensing S.A."/>
            <person name="Riano-Pachon D.M."/>
            <person name="Roberts A.W."/>
            <person name="Sato Y."/>
            <person name="Scheller H.V."/>
            <person name="Schulz B."/>
            <person name="Schulz C."/>
            <person name="Shakirov E.V."/>
            <person name="Shibagaki N."/>
            <person name="Shinohara N."/>
            <person name="Shippen D.E."/>
            <person name="Soerensen I."/>
            <person name="Sotooka R."/>
            <person name="Sugimoto N."/>
            <person name="Sugita M."/>
            <person name="Sumikawa N."/>
            <person name="Tanurdzic M."/>
            <person name="Theissen G."/>
            <person name="Ulvskov P."/>
            <person name="Wakazuki S."/>
            <person name="Weng J.K."/>
            <person name="Willats W.W."/>
            <person name="Wipf D."/>
            <person name="Wolf P.G."/>
            <person name="Yang L."/>
            <person name="Zimmer A.D."/>
            <person name="Zhu Q."/>
            <person name="Mitros T."/>
            <person name="Hellsten U."/>
            <person name="Loque D."/>
            <person name="Otillar R."/>
            <person name="Salamov A."/>
            <person name="Schmutz J."/>
            <person name="Shapiro H."/>
            <person name="Lindquist E."/>
            <person name="Lucas S."/>
            <person name="Rokhsar D."/>
            <person name="Grigoriev I.V."/>
        </authorList>
    </citation>
    <scope>NUCLEOTIDE SEQUENCE [LARGE SCALE GENOMIC DNA]</scope>
</reference>
<dbReference type="InParanoid" id="D8RC12"/>
<comment type="similarity">
    <text evidence="1">Belongs to the ARG7 family.</text>
</comment>
<feature type="non-terminal residue" evidence="2">
    <location>
        <position position="1"/>
    </location>
</feature>